<dbReference type="RefSeq" id="WP_095606289.1">
    <property type="nucleotide sequence ID" value="NZ_NSKE01000005.1"/>
</dbReference>
<keyword evidence="4 5" id="KW-0234">DNA repair</keyword>
<dbReference type="HAMAP" id="MF_00527">
    <property type="entry name" value="3MGH"/>
    <property type="match status" value="1"/>
</dbReference>
<dbReference type="FunFam" id="3.10.300.10:FF:000001">
    <property type="entry name" value="Putative 3-methyladenine DNA glycosylase"/>
    <property type="match status" value="1"/>
</dbReference>
<sequence length="201" mass="22238">MSNRKLPLSFYRRQDVVSIAQELVGKVLCTRIGSASLTSGIITETEAYCGRGDQACHANNGTRTDRTETMYQAGGIAYIYLCYGIHHLFNVVTNAKNKADAVLIRAIQPLDGKKEMLQRRNKENINPALTAGPGRLTQALGITTGFDGTPLIANSIWIEDRQIDFGSSLVANKRVGVDYAGKDAKLPWRFYPQESKWVSQK</sequence>
<dbReference type="GO" id="GO:0006284">
    <property type="term" value="P:base-excision repair"/>
    <property type="evidence" value="ECO:0007669"/>
    <property type="project" value="InterPro"/>
</dbReference>
<dbReference type="GO" id="GO:0003677">
    <property type="term" value="F:DNA binding"/>
    <property type="evidence" value="ECO:0007669"/>
    <property type="project" value="InterPro"/>
</dbReference>
<dbReference type="SUPFAM" id="SSF50486">
    <property type="entry name" value="FMT C-terminal domain-like"/>
    <property type="match status" value="1"/>
</dbReference>
<dbReference type="EMBL" id="NSKE01000005">
    <property type="protein sequence ID" value="PAU94158.1"/>
    <property type="molecule type" value="Genomic_DNA"/>
</dbReference>
<dbReference type="Gene3D" id="3.10.300.10">
    <property type="entry name" value="Methylpurine-DNA glycosylase (MPG)"/>
    <property type="match status" value="1"/>
</dbReference>
<reference evidence="6 7" key="1">
    <citation type="submission" date="2017-08" db="EMBL/GenBank/DDBJ databases">
        <title>Aliifodinibius alkalisoli sp. nov., isolated from saline alkaline soil.</title>
        <authorList>
            <person name="Liu D."/>
            <person name="Zhang G."/>
        </authorList>
    </citation>
    <scope>NUCLEOTIDE SEQUENCE [LARGE SCALE GENOMIC DNA]</scope>
    <source>
        <strain evidence="6 7">WN023</strain>
    </source>
</reference>
<dbReference type="InterPro" id="IPR036995">
    <property type="entry name" value="MPG_sf"/>
</dbReference>
<evidence type="ECO:0000313" key="6">
    <source>
        <dbReference type="EMBL" id="PAU94158.1"/>
    </source>
</evidence>
<keyword evidence="3 5" id="KW-0378">Hydrolase</keyword>
<evidence type="ECO:0000256" key="4">
    <source>
        <dbReference type="ARBA" id="ARBA00023204"/>
    </source>
</evidence>
<keyword evidence="2 5" id="KW-0227">DNA damage</keyword>
<gene>
    <name evidence="6" type="ORF">CK503_08060</name>
</gene>
<dbReference type="AlphaFoldDB" id="A0A2A2GA15"/>
<evidence type="ECO:0000256" key="3">
    <source>
        <dbReference type="ARBA" id="ARBA00022801"/>
    </source>
</evidence>
<evidence type="ECO:0000256" key="5">
    <source>
        <dbReference type="HAMAP-Rule" id="MF_00527"/>
    </source>
</evidence>
<evidence type="ECO:0000256" key="1">
    <source>
        <dbReference type="ARBA" id="ARBA00009232"/>
    </source>
</evidence>
<accession>A0A2A2GA15</accession>
<dbReference type="InterPro" id="IPR011034">
    <property type="entry name" value="Formyl_transferase-like_C_sf"/>
</dbReference>
<keyword evidence="7" id="KW-1185">Reference proteome</keyword>
<evidence type="ECO:0000313" key="7">
    <source>
        <dbReference type="Proteomes" id="UP000218831"/>
    </source>
</evidence>
<dbReference type="Proteomes" id="UP000218831">
    <property type="component" value="Unassembled WGS sequence"/>
</dbReference>
<dbReference type="NCBIfam" id="TIGR00567">
    <property type="entry name" value="3mg"/>
    <property type="match status" value="1"/>
</dbReference>
<protein>
    <recommendedName>
        <fullName evidence="5">Putative 3-methyladenine DNA glycosylase</fullName>
        <ecNumber evidence="5">3.2.2.-</ecNumber>
    </recommendedName>
</protein>
<dbReference type="PANTHER" id="PTHR10429:SF0">
    <property type="entry name" value="DNA-3-METHYLADENINE GLYCOSYLASE"/>
    <property type="match status" value="1"/>
</dbReference>
<organism evidence="6 7">
    <name type="scientific">Fodinibius salipaludis</name>
    <dbReference type="NCBI Taxonomy" id="2032627"/>
    <lineage>
        <taxon>Bacteria</taxon>
        <taxon>Pseudomonadati</taxon>
        <taxon>Balneolota</taxon>
        <taxon>Balneolia</taxon>
        <taxon>Balneolales</taxon>
        <taxon>Balneolaceae</taxon>
        <taxon>Fodinibius</taxon>
    </lineage>
</organism>
<name>A0A2A2GA15_9BACT</name>
<comment type="caution">
    <text evidence="6">The sequence shown here is derived from an EMBL/GenBank/DDBJ whole genome shotgun (WGS) entry which is preliminary data.</text>
</comment>
<proteinExistence type="inferred from homology"/>
<dbReference type="CDD" id="cd00540">
    <property type="entry name" value="AAG"/>
    <property type="match status" value="1"/>
</dbReference>
<dbReference type="PANTHER" id="PTHR10429">
    <property type="entry name" value="DNA-3-METHYLADENINE GLYCOSYLASE"/>
    <property type="match status" value="1"/>
</dbReference>
<comment type="similarity">
    <text evidence="1 5">Belongs to the DNA glycosylase MPG family.</text>
</comment>
<dbReference type="EC" id="3.2.2.-" evidence="5"/>
<dbReference type="Pfam" id="PF02245">
    <property type="entry name" value="Pur_DNA_glyco"/>
    <property type="match status" value="1"/>
</dbReference>
<dbReference type="OrthoDB" id="9794313at2"/>
<dbReference type="GO" id="GO:0003905">
    <property type="term" value="F:alkylbase DNA N-glycosylase activity"/>
    <property type="evidence" value="ECO:0007669"/>
    <property type="project" value="InterPro"/>
</dbReference>
<dbReference type="InterPro" id="IPR003180">
    <property type="entry name" value="MPG"/>
</dbReference>
<evidence type="ECO:0000256" key="2">
    <source>
        <dbReference type="ARBA" id="ARBA00022763"/>
    </source>
</evidence>